<organism evidence="2 3">
    <name type="scientific">Xanthomonas arboricola</name>
    <dbReference type="NCBI Taxonomy" id="56448"/>
    <lineage>
        <taxon>Bacteria</taxon>
        <taxon>Pseudomonadati</taxon>
        <taxon>Pseudomonadota</taxon>
        <taxon>Gammaproteobacteria</taxon>
        <taxon>Lysobacterales</taxon>
        <taxon>Lysobacteraceae</taxon>
        <taxon>Xanthomonas</taxon>
    </lineage>
</organism>
<dbReference type="Proteomes" id="UP000239204">
    <property type="component" value="Unassembled WGS sequence"/>
</dbReference>
<accession>A0A2S7ABJ4</accession>
<dbReference type="AlphaFoldDB" id="A0A2S7ABJ4"/>
<proteinExistence type="predicted"/>
<evidence type="ECO:0000256" key="1">
    <source>
        <dbReference type="SAM" id="MobiDB-lite"/>
    </source>
</evidence>
<protein>
    <submittedName>
        <fullName evidence="2">Uncharacterized protein</fullName>
    </submittedName>
</protein>
<evidence type="ECO:0000313" key="3">
    <source>
        <dbReference type="Proteomes" id="UP000239204"/>
    </source>
</evidence>
<sequence length="64" mass="6685">MLGIFKVQSIQNAAHPQQRSLAATSGQTSLSSSLATNTVMLMAAPEQERRAGAGSRPDGLDTTQ</sequence>
<evidence type="ECO:0000313" key="2">
    <source>
        <dbReference type="EMBL" id="PPU06550.1"/>
    </source>
</evidence>
<reference evidence="2 3" key="1">
    <citation type="submission" date="2016-08" db="EMBL/GenBank/DDBJ databases">
        <title>Evolution of the type three secretion system and type three effector repertoires in Xanthomonas.</title>
        <authorList>
            <person name="Merda D."/>
            <person name="Briand M."/>
            <person name="Bosis E."/>
            <person name="Rousseau C."/>
            <person name="Portier P."/>
            <person name="Jacques M.-A."/>
            <person name="Fischer-Le Saux M."/>
        </authorList>
    </citation>
    <scope>NUCLEOTIDE SEQUENCE [LARGE SCALE GENOMIC DNA]</scope>
    <source>
        <strain evidence="2 3">CFBP 7645</strain>
    </source>
</reference>
<name>A0A2S7ABJ4_9XANT</name>
<comment type="caution">
    <text evidence="2">The sequence shown here is derived from an EMBL/GenBank/DDBJ whole genome shotgun (WGS) entry which is preliminary data.</text>
</comment>
<dbReference type="RefSeq" id="WP_104538684.1">
    <property type="nucleotide sequence ID" value="NZ_MIGY01000003.1"/>
</dbReference>
<dbReference type="EMBL" id="MIGY01000003">
    <property type="protein sequence ID" value="PPU06550.1"/>
    <property type="molecule type" value="Genomic_DNA"/>
</dbReference>
<feature type="region of interest" description="Disordered" evidence="1">
    <location>
        <begin position="36"/>
        <end position="64"/>
    </location>
</feature>
<gene>
    <name evidence="2" type="ORF">XarjCFBP7645_18895</name>
</gene>